<sequence length="76" mass="7101">GGENGCSSVSEGMDRFSFVGGGGNGCSSTGGGGTVGKGLLSGGARGDMVSMSIGDSSVGDVGDEGCSSIDEGTLMV</sequence>
<evidence type="ECO:0000256" key="1">
    <source>
        <dbReference type="SAM" id="MobiDB-lite"/>
    </source>
</evidence>
<organism evidence="2 3">
    <name type="scientific">Taxus chinensis</name>
    <name type="common">Chinese yew</name>
    <name type="synonym">Taxus wallichiana var. chinensis</name>
    <dbReference type="NCBI Taxonomy" id="29808"/>
    <lineage>
        <taxon>Eukaryota</taxon>
        <taxon>Viridiplantae</taxon>
        <taxon>Streptophyta</taxon>
        <taxon>Embryophyta</taxon>
        <taxon>Tracheophyta</taxon>
        <taxon>Spermatophyta</taxon>
        <taxon>Pinopsida</taxon>
        <taxon>Pinidae</taxon>
        <taxon>Conifers II</taxon>
        <taxon>Cupressales</taxon>
        <taxon>Taxaceae</taxon>
        <taxon>Taxus</taxon>
    </lineage>
</organism>
<feature type="non-terminal residue" evidence="2">
    <location>
        <position position="76"/>
    </location>
</feature>
<dbReference type="AlphaFoldDB" id="A0AA38F0D7"/>
<evidence type="ECO:0000313" key="2">
    <source>
        <dbReference type="EMBL" id="KAH9288714.1"/>
    </source>
</evidence>
<keyword evidence="3" id="KW-1185">Reference proteome</keyword>
<proteinExistence type="predicted"/>
<gene>
    <name evidence="2" type="ORF">KI387_032831</name>
</gene>
<evidence type="ECO:0000313" key="3">
    <source>
        <dbReference type="Proteomes" id="UP000824469"/>
    </source>
</evidence>
<accession>A0AA38F0D7</accession>
<protein>
    <submittedName>
        <fullName evidence="2">Uncharacterized protein</fullName>
    </submittedName>
</protein>
<dbReference type="EMBL" id="JAHRHJ020003813">
    <property type="protein sequence ID" value="KAH9288714.1"/>
    <property type="molecule type" value="Genomic_DNA"/>
</dbReference>
<feature type="region of interest" description="Disordered" evidence="1">
    <location>
        <begin position="54"/>
        <end position="76"/>
    </location>
</feature>
<reference evidence="2 3" key="1">
    <citation type="journal article" date="2021" name="Nat. Plants">
        <title>The Taxus genome provides insights into paclitaxel biosynthesis.</title>
        <authorList>
            <person name="Xiong X."/>
            <person name="Gou J."/>
            <person name="Liao Q."/>
            <person name="Li Y."/>
            <person name="Zhou Q."/>
            <person name="Bi G."/>
            <person name="Li C."/>
            <person name="Du R."/>
            <person name="Wang X."/>
            <person name="Sun T."/>
            <person name="Guo L."/>
            <person name="Liang H."/>
            <person name="Lu P."/>
            <person name="Wu Y."/>
            <person name="Zhang Z."/>
            <person name="Ro D.K."/>
            <person name="Shang Y."/>
            <person name="Huang S."/>
            <person name="Yan J."/>
        </authorList>
    </citation>
    <scope>NUCLEOTIDE SEQUENCE [LARGE SCALE GENOMIC DNA]</scope>
    <source>
        <strain evidence="2">Ta-2019</strain>
    </source>
</reference>
<comment type="caution">
    <text evidence="2">The sequence shown here is derived from an EMBL/GenBank/DDBJ whole genome shotgun (WGS) entry which is preliminary data.</text>
</comment>
<feature type="non-terminal residue" evidence="2">
    <location>
        <position position="1"/>
    </location>
</feature>
<dbReference type="Proteomes" id="UP000824469">
    <property type="component" value="Unassembled WGS sequence"/>
</dbReference>
<name>A0AA38F0D7_TAXCH</name>